<dbReference type="InterPro" id="IPR032675">
    <property type="entry name" value="LRR_dom_sf"/>
</dbReference>
<comment type="similarity">
    <text evidence="2">Belongs to the RLP family.</text>
</comment>
<sequence>MHVRARCHQQQAAALLQLKNRTFSFGPASCDIPTTTLPSWKAGTDCCHWEGISCDRVAGTVTALNLSNKCIQISGFHPALFSLVSLKYLDLGGNQFSGSHLPDSGFDMLTQLQVLNLRQSNLSGTIPPSLSGLHSLKVIDLSGNYLTGGLAPHLFSNLSLLEILDLSENSFQHGAIPLGITHLRNLKVLNLEDTNLIGVIPNSIGNLSSLTELHLGLNSFIGGLPWSLNNLTHLTVLNCPYSGLSGRIPSFASLTRLEEVSLSDNKLTGTLKGTCTRHEMALLGSYPDKGQLKVHGSGLKPQHRR</sequence>
<protein>
    <recommendedName>
        <fullName evidence="11">Leucine-rich repeat-containing N-terminal plant-type domain-containing protein</fullName>
    </recommendedName>
</protein>
<evidence type="ECO:0000256" key="2">
    <source>
        <dbReference type="ARBA" id="ARBA00009592"/>
    </source>
</evidence>
<gene>
    <name evidence="12" type="ORF">HU200_039800</name>
</gene>
<keyword evidence="8" id="KW-1133">Transmembrane helix</keyword>
<dbReference type="InterPro" id="IPR003591">
    <property type="entry name" value="Leu-rich_rpt_typical-subtyp"/>
</dbReference>
<evidence type="ECO:0000256" key="8">
    <source>
        <dbReference type="ARBA" id="ARBA00022989"/>
    </source>
</evidence>
<evidence type="ECO:0000256" key="1">
    <source>
        <dbReference type="ARBA" id="ARBA00004251"/>
    </source>
</evidence>
<evidence type="ECO:0000256" key="7">
    <source>
        <dbReference type="ARBA" id="ARBA00022737"/>
    </source>
</evidence>
<evidence type="ECO:0000256" key="10">
    <source>
        <dbReference type="ARBA" id="ARBA00023180"/>
    </source>
</evidence>
<dbReference type="Pfam" id="PF00560">
    <property type="entry name" value="LRR_1"/>
    <property type="match status" value="1"/>
</dbReference>
<evidence type="ECO:0000256" key="3">
    <source>
        <dbReference type="ARBA" id="ARBA00022475"/>
    </source>
</evidence>
<comment type="subcellular location">
    <subcellularLocation>
        <location evidence="1">Cell membrane</location>
        <topology evidence="1">Single-pass type I membrane protein</topology>
    </subcellularLocation>
</comment>
<evidence type="ECO:0000313" key="12">
    <source>
        <dbReference type="EMBL" id="KAF8692197.1"/>
    </source>
</evidence>
<keyword evidence="7" id="KW-0677">Repeat</keyword>
<evidence type="ECO:0000256" key="6">
    <source>
        <dbReference type="ARBA" id="ARBA00022729"/>
    </source>
</evidence>
<dbReference type="SUPFAM" id="SSF52058">
    <property type="entry name" value="L domain-like"/>
    <property type="match status" value="1"/>
</dbReference>
<comment type="caution">
    <text evidence="12">The sequence shown here is derived from an EMBL/GenBank/DDBJ whole genome shotgun (WGS) entry which is preliminary data.</text>
</comment>
<dbReference type="GO" id="GO:0005886">
    <property type="term" value="C:plasma membrane"/>
    <property type="evidence" value="ECO:0007669"/>
    <property type="project" value="UniProtKB-SubCell"/>
</dbReference>
<dbReference type="OrthoDB" id="696771at2759"/>
<evidence type="ECO:0000256" key="9">
    <source>
        <dbReference type="ARBA" id="ARBA00023136"/>
    </source>
</evidence>
<dbReference type="SMART" id="SM00369">
    <property type="entry name" value="LRR_TYP"/>
    <property type="match status" value="6"/>
</dbReference>
<keyword evidence="5" id="KW-0812">Transmembrane</keyword>
<dbReference type="Pfam" id="PF13855">
    <property type="entry name" value="LRR_8"/>
    <property type="match status" value="1"/>
</dbReference>
<dbReference type="InterPro" id="IPR001611">
    <property type="entry name" value="Leu-rich_rpt"/>
</dbReference>
<keyword evidence="10" id="KW-0325">Glycoprotein</keyword>
<reference evidence="12" key="1">
    <citation type="submission" date="2020-07" db="EMBL/GenBank/DDBJ databases">
        <title>Genome sequence and genetic diversity analysis of an under-domesticated orphan crop, white fonio (Digitaria exilis).</title>
        <authorList>
            <person name="Bennetzen J.L."/>
            <person name="Chen S."/>
            <person name="Ma X."/>
            <person name="Wang X."/>
            <person name="Yssel A.E.J."/>
            <person name="Chaluvadi S.R."/>
            <person name="Johnson M."/>
            <person name="Gangashetty P."/>
            <person name="Hamidou F."/>
            <person name="Sanogo M.D."/>
            <person name="Zwaenepoel A."/>
            <person name="Wallace J."/>
            <person name="Van De Peer Y."/>
            <person name="Van Deynze A."/>
        </authorList>
    </citation>
    <scope>NUCLEOTIDE SEQUENCE</scope>
    <source>
        <tissue evidence="12">Leaves</tissue>
    </source>
</reference>
<dbReference type="PANTHER" id="PTHR48063">
    <property type="entry name" value="LRR RECEPTOR-LIKE KINASE"/>
    <property type="match status" value="1"/>
</dbReference>
<keyword evidence="4" id="KW-0433">Leucine-rich repeat</keyword>
<dbReference type="InterPro" id="IPR046956">
    <property type="entry name" value="RLP23-like"/>
</dbReference>
<evidence type="ECO:0000256" key="5">
    <source>
        <dbReference type="ARBA" id="ARBA00022692"/>
    </source>
</evidence>
<dbReference type="AlphaFoldDB" id="A0A835B9W6"/>
<dbReference type="EMBL" id="JACEFO010001947">
    <property type="protein sequence ID" value="KAF8692197.1"/>
    <property type="molecule type" value="Genomic_DNA"/>
</dbReference>
<dbReference type="Proteomes" id="UP000636709">
    <property type="component" value="Unassembled WGS sequence"/>
</dbReference>
<dbReference type="InterPro" id="IPR013210">
    <property type="entry name" value="LRR_N_plant-typ"/>
</dbReference>
<keyword evidence="3" id="KW-1003">Cell membrane</keyword>
<evidence type="ECO:0000313" key="13">
    <source>
        <dbReference type="Proteomes" id="UP000636709"/>
    </source>
</evidence>
<evidence type="ECO:0000259" key="11">
    <source>
        <dbReference type="Pfam" id="PF08263"/>
    </source>
</evidence>
<accession>A0A835B9W6</accession>
<dbReference type="Gene3D" id="3.80.10.10">
    <property type="entry name" value="Ribonuclease Inhibitor"/>
    <property type="match status" value="2"/>
</dbReference>
<feature type="domain" description="Leucine-rich repeat-containing N-terminal plant-type" evidence="11">
    <location>
        <begin position="8"/>
        <end position="55"/>
    </location>
</feature>
<dbReference type="FunFam" id="3.80.10.10:FF:000383">
    <property type="entry name" value="Leucine-rich repeat receptor protein kinase EMS1"/>
    <property type="match status" value="1"/>
</dbReference>
<dbReference type="Pfam" id="PF08263">
    <property type="entry name" value="LRRNT_2"/>
    <property type="match status" value="1"/>
</dbReference>
<evidence type="ECO:0000256" key="4">
    <source>
        <dbReference type="ARBA" id="ARBA00022614"/>
    </source>
</evidence>
<organism evidence="12 13">
    <name type="scientific">Digitaria exilis</name>
    <dbReference type="NCBI Taxonomy" id="1010633"/>
    <lineage>
        <taxon>Eukaryota</taxon>
        <taxon>Viridiplantae</taxon>
        <taxon>Streptophyta</taxon>
        <taxon>Embryophyta</taxon>
        <taxon>Tracheophyta</taxon>
        <taxon>Spermatophyta</taxon>
        <taxon>Magnoliopsida</taxon>
        <taxon>Liliopsida</taxon>
        <taxon>Poales</taxon>
        <taxon>Poaceae</taxon>
        <taxon>PACMAD clade</taxon>
        <taxon>Panicoideae</taxon>
        <taxon>Panicodae</taxon>
        <taxon>Paniceae</taxon>
        <taxon>Anthephorinae</taxon>
        <taxon>Digitaria</taxon>
    </lineage>
</organism>
<keyword evidence="6" id="KW-0732">Signal</keyword>
<dbReference type="PANTHER" id="PTHR48063:SF112">
    <property type="entry name" value="RECEPTOR LIKE PROTEIN 30-LIKE"/>
    <property type="match status" value="1"/>
</dbReference>
<proteinExistence type="inferred from homology"/>
<name>A0A835B9W6_9POAL</name>
<keyword evidence="13" id="KW-1185">Reference proteome</keyword>
<keyword evidence="9" id="KW-0472">Membrane</keyword>